<feature type="transmembrane region" description="Helical" evidence="1">
    <location>
        <begin position="79"/>
        <end position="99"/>
    </location>
</feature>
<reference evidence="2 3" key="1">
    <citation type="submission" date="2018-10" db="EMBL/GenBank/DDBJ databases">
        <title>Isolation from soil.</title>
        <authorList>
            <person name="Hu J."/>
        </authorList>
    </citation>
    <scope>NUCLEOTIDE SEQUENCE [LARGE SCALE GENOMIC DNA]</scope>
    <source>
        <strain evidence="2 3">NEAU-Ht49</strain>
    </source>
</reference>
<feature type="transmembrane region" description="Helical" evidence="1">
    <location>
        <begin position="141"/>
        <end position="160"/>
    </location>
</feature>
<keyword evidence="1" id="KW-1133">Transmembrane helix</keyword>
<dbReference type="Proteomes" id="UP000282674">
    <property type="component" value="Unassembled WGS sequence"/>
</dbReference>
<feature type="transmembrane region" description="Helical" evidence="1">
    <location>
        <begin position="172"/>
        <end position="194"/>
    </location>
</feature>
<dbReference type="OrthoDB" id="3482897at2"/>
<accession>A0A3M2MBZ8</accession>
<evidence type="ECO:0000313" key="2">
    <source>
        <dbReference type="EMBL" id="RMI47244.1"/>
    </source>
</evidence>
<dbReference type="AlphaFoldDB" id="A0A3M2MBZ8"/>
<keyword evidence="1" id="KW-0812">Transmembrane</keyword>
<dbReference type="EMBL" id="RFFG01000004">
    <property type="protein sequence ID" value="RMI47244.1"/>
    <property type="molecule type" value="Genomic_DNA"/>
</dbReference>
<evidence type="ECO:0000256" key="1">
    <source>
        <dbReference type="SAM" id="Phobius"/>
    </source>
</evidence>
<proteinExistence type="predicted"/>
<keyword evidence="3" id="KW-1185">Reference proteome</keyword>
<evidence type="ECO:0000313" key="3">
    <source>
        <dbReference type="Proteomes" id="UP000282674"/>
    </source>
</evidence>
<organism evidence="2 3">
    <name type="scientific">Actinomadura harenae</name>
    <dbReference type="NCBI Taxonomy" id="2483351"/>
    <lineage>
        <taxon>Bacteria</taxon>
        <taxon>Bacillati</taxon>
        <taxon>Actinomycetota</taxon>
        <taxon>Actinomycetes</taxon>
        <taxon>Streptosporangiales</taxon>
        <taxon>Thermomonosporaceae</taxon>
        <taxon>Actinomadura</taxon>
    </lineage>
</organism>
<comment type="caution">
    <text evidence="2">The sequence shown here is derived from an EMBL/GenBank/DDBJ whole genome shotgun (WGS) entry which is preliminary data.</text>
</comment>
<dbReference type="RefSeq" id="WP_122192810.1">
    <property type="nucleotide sequence ID" value="NZ_JBHSKC010000008.1"/>
</dbReference>
<feature type="transmembrane region" description="Helical" evidence="1">
    <location>
        <begin position="111"/>
        <end position="134"/>
    </location>
</feature>
<feature type="transmembrane region" description="Helical" evidence="1">
    <location>
        <begin position="46"/>
        <end position="67"/>
    </location>
</feature>
<sequence length="208" mass="20634">MSVVGFLVVGAAFGAATSLLNAWSGHYADLSSREATISGASPLEVASTLLDSGWAWAGMAVGVGWLFTRADRAPGVELAVGAAAGALALFAATAAYGAVDAVREGGASDWLLAQSVVWWVASFVFGAPLGAVGACAKRPTAVGLLARLTVPAGAAAQMLVLPPGRNERITQIGQAVVGTAAVAAAALAVGFFLVTRRRSTGAPGAGAR</sequence>
<name>A0A3M2MBZ8_9ACTN</name>
<protein>
    <submittedName>
        <fullName evidence="2">Uncharacterized protein</fullName>
    </submittedName>
</protein>
<gene>
    <name evidence="2" type="ORF">EBO15_03405</name>
</gene>
<keyword evidence="1" id="KW-0472">Membrane</keyword>